<dbReference type="EMBL" id="JANKHO010000107">
    <property type="protein sequence ID" value="KAJ3515199.1"/>
    <property type="molecule type" value="Genomic_DNA"/>
</dbReference>
<evidence type="ECO:0000313" key="3">
    <source>
        <dbReference type="Proteomes" id="UP001148786"/>
    </source>
</evidence>
<feature type="compositionally biased region" description="Acidic residues" evidence="1">
    <location>
        <begin position="511"/>
        <end position="546"/>
    </location>
</feature>
<feature type="region of interest" description="Disordered" evidence="1">
    <location>
        <begin position="510"/>
        <end position="546"/>
    </location>
</feature>
<dbReference type="OrthoDB" id="3258555at2759"/>
<comment type="caution">
    <text evidence="2">The sequence shown here is derived from an EMBL/GenBank/DDBJ whole genome shotgun (WGS) entry which is preliminary data.</text>
</comment>
<organism evidence="2 3">
    <name type="scientific">Agrocybe chaxingu</name>
    <dbReference type="NCBI Taxonomy" id="84603"/>
    <lineage>
        <taxon>Eukaryota</taxon>
        <taxon>Fungi</taxon>
        <taxon>Dikarya</taxon>
        <taxon>Basidiomycota</taxon>
        <taxon>Agaricomycotina</taxon>
        <taxon>Agaricomycetes</taxon>
        <taxon>Agaricomycetidae</taxon>
        <taxon>Agaricales</taxon>
        <taxon>Agaricineae</taxon>
        <taxon>Strophariaceae</taxon>
        <taxon>Agrocybe</taxon>
    </lineage>
</organism>
<accession>A0A9W8MZ58</accession>
<gene>
    <name evidence="2" type="ORF">NLJ89_g1908</name>
</gene>
<evidence type="ECO:0000313" key="2">
    <source>
        <dbReference type="EMBL" id="KAJ3515199.1"/>
    </source>
</evidence>
<proteinExistence type="predicted"/>
<evidence type="ECO:0000256" key="1">
    <source>
        <dbReference type="SAM" id="MobiDB-lite"/>
    </source>
</evidence>
<sequence>MPQITRKFFPFHIDESKTQELQQHRAPSNSRPCGMNNDELPTNTDVYGEDNTIDQQEIQLEEKEGAIRNPTFGRDQCDEAPVRLQHCLDFLNLSTSKAASRLPPEIWWAIFQRAVPPNWLLDPSLSLGSGSSWCFALRMKKSIVAVCKSWHDFGLPLLYEDIFIRRFPQFWLLLRSLKTSPSSPGAFIKTLNLLSYVPEASERKFKMYLKTLFPFMPGFIRLRALPLLPVFRTFQRYHSRSLVSNFLRRPLRGRSLRIPLLTHDVSVGARILLPCLTSLFLEHTFVYDEQGFQFFTQHFHLPSLSKCTIYHNSLYGHLTEDINQSVIAFLAQHGTNLEFLNHHYHYNPTLSLHSGSFFYRLHGLQRFCPNLKHLIIPASVIISNGDWLDGFAHPKLQWIDFNLPVVLKAKEHLSKIILLRQNLPALRGSRMLSDVPHSSCEWLHDFLPDAVTEGFVIDFFPNQLLHRQDYIHWQQPQWYQSSGAHDTYFPEIRTEAGSKGFELLIQFRDEAQEDESDSSESEYVPETDSSESTDELASDVDSEYYG</sequence>
<reference evidence="2" key="1">
    <citation type="submission" date="2022-07" db="EMBL/GenBank/DDBJ databases">
        <title>Genome Sequence of Agrocybe chaxingu.</title>
        <authorList>
            <person name="Buettner E."/>
        </authorList>
    </citation>
    <scope>NUCLEOTIDE SEQUENCE</scope>
    <source>
        <strain evidence="2">MP-N11</strain>
    </source>
</reference>
<keyword evidence="3" id="KW-1185">Reference proteome</keyword>
<dbReference type="AlphaFoldDB" id="A0A9W8MZ58"/>
<feature type="compositionally biased region" description="Polar residues" evidence="1">
    <location>
        <begin position="19"/>
        <end position="31"/>
    </location>
</feature>
<protein>
    <recommendedName>
        <fullName evidence="4">F-box domain-containing protein</fullName>
    </recommendedName>
</protein>
<feature type="region of interest" description="Disordered" evidence="1">
    <location>
        <begin position="18"/>
        <end position="37"/>
    </location>
</feature>
<dbReference type="Proteomes" id="UP001148786">
    <property type="component" value="Unassembled WGS sequence"/>
</dbReference>
<name>A0A9W8MZ58_9AGAR</name>
<evidence type="ECO:0008006" key="4">
    <source>
        <dbReference type="Google" id="ProtNLM"/>
    </source>
</evidence>